<evidence type="ECO:0000313" key="1">
    <source>
        <dbReference type="EMBL" id="NSG86854.1"/>
    </source>
</evidence>
<comment type="caution">
    <text evidence="1">The sequence shown here is derived from an EMBL/GenBank/DDBJ whole genome shotgun (WGS) entry which is preliminary data.</text>
</comment>
<organism evidence="1 2">
    <name type="scientific">Blautia faecis</name>
    <dbReference type="NCBI Taxonomy" id="871665"/>
    <lineage>
        <taxon>Bacteria</taxon>
        <taxon>Bacillati</taxon>
        <taxon>Bacillota</taxon>
        <taxon>Clostridia</taxon>
        <taxon>Lachnospirales</taxon>
        <taxon>Lachnospiraceae</taxon>
        <taxon>Blautia</taxon>
    </lineage>
</organism>
<dbReference type="EMBL" id="JAAITS010000052">
    <property type="protein sequence ID" value="NSG86854.1"/>
    <property type="molecule type" value="Genomic_DNA"/>
</dbReference>
<gene>
    <name evidence="1" type="ORF">G5B17_15905</name>
</gene>
<sequence>MTADDKSILKSILEHISGMDYIKPEDLPNIDLYMDQVTTFMEDQLASTKRHDDDKILTKTMINNYAKNNLLPSPEKKRYSKDHLLMLIFIYYFKNILSITDIQKLLGPITAKYFKGEPGKDMTYVYNEVFGMENRKIDQLIKNLLKDYRFSSATFQDADEEDQEFLKRFSFICLMSFDVYIKKMIIEKMIDDISPSEPRDKHKKNKDK</sequence>
<protein>
    <submittedName>
        <fullName evidence="1">DUF1836 domain-containing protein</fullName>
    </submittedName>
</protein>
<name>A0ABX2H9X1_9FIRM</name>
<keyword evidence="2" id="KW-1185">Reference proteome</keyword>
<dbReference type="InterPro" id="IPR014975">
    <property type="entry name" value="DUF1836"/>
</dbReference>
<dbReference type="RefSeq" id="WP_118578215.1">
    <property type="nucleotide sequence ID" value="NZ_JAAINN010000019.1"/>
</dbReference>
<accession>A0ABX2H9X1</accession>
<evidence type="ECO:0000313" key="2">
    <source>
        <dbReference type="Proteomes" id="UP001644719"/>
    </source>
</evidence>
<dbReference type="GeneID" id="69515541"/>
<dbReference type="Proteomes" id="UP001644719">
    <property type="component" value="Unassembled WGS sequence"/>
</dbReference>
<dbReference type="PANTHER" id="PTHR40056">
    <property type="entry name" value="HYPOTHETICAL CYTOSOLIC PROTEIN"/>
    <property type="match status" value="1"/>
</dbReference>
<reference evidence="1 2" key="1">
    <citation type="journal article" date="2020" name="Cell Host Microbe">
        <title>Functional and Genomic Variation between Human-Derived Isolates of Lachnospiraceae Reveals Inter- and Intra-Species Diversity.</title>
        <authorList>
            <person name="Sorbara M.T."/>
            <person name="Littmann E.R."/>
            <person name="Fontana E."/>
            <person name="Moody T.U."/>
            <person name="Kohout C.E."/>
            <person name="Gjonbalaj M."/>
            <person name="Eaton V."/>
            <person name="Seok R."/>
            <person name="Leiner I.M."/>
            <person name="Pamer E.G."/>
        </authorList>
    </citation>
    <scope>NUCLEOTIDE SEQUENCE [LARGE SCALE GENOMIC DNA]</scope>
    <source>
        <strain evidence="1 2">MSK.17.74</strain>
    </source>
</reference>
<dbReference type="Pfam" id="PF08876">
    <property type="entry name" value="DUF1836"/>
    <property type="match status" value="1"/>
</dbReference>
<dbReference type="PANTHER" id="PTHR40056:SF1">
    <property type="entry name" value="DUF1836 DOMAIN-CONTAINING PROTEIN"/>
    <property type="match status" value="1"/>
</dbReference>
<proteinExistence type="predicted"/>